<dbReference type="Proteomes" id="UP000305539">
    <property type="component" value="Unassembled WGS sequence"/>
</dbReference>
<sequence>MMGFNLIWVVPSLANLGGTEYAAVTFAKLIAADGHRLRFITGPGAHPWWRAQLQQTGAGRIELIGAEDGSPQGLCALGERVHASAPADLIQFMPIEAHCFEWLRRGVPVPVVGWEPTDLSPNCWWLAPELKELIHRLDTLLVFNPEAARHAVSHYQYRGEIHVVPNTVAPVEWEVALAPRQAPVIGCVARLSAEKGLPFLLAAFSLLRARLPAARLAIWGDGEEREALGQLAKMLGVHEQVHFHGAFEPFRAIDEIAASADVFVLSSLFEGAPVALLELIARGRPVVATATAGARWVCGGDYPWLTPVGDTGRLAEALLALLTSASHARAASAQLGERFARSFAPAHSVAALRAAYVATLGSVRPE</sequence>
<keyword evidence="1" id="KW-0808">Transferase</keyword>
<dbReference type="SUPFAM" id="SSF53756">
    <property type="entry name" value="UDP-Glycosyltransferase/glycogen phosphorylase"/>
    <property type="match status" value="1"/>
</dbReference>
<evidence type="ECO:0000313" key="1">
    <source>
        <dbReference type="EMBL" id="TKC87278.1"/>
    </source>
</evidence>
<name>A0A4U1I288_9BURK</name>
<gene>
    <name evidence="1" type="ORF">FAZ69_18265</name>
</gene>
<dbReference type="OrthoDB" id="8989364at2"/>
<dbReference type="PANTHER" id="PTHR12526">
    <property type="entry name" value="GLYCOSYLTRANSFERASE"/>
    <property type="match status" value="1"/>
</dbReference>
<reference evidence="1 2" key="1">
    <citation type="submission" date="2019-04" db="EMBL/GenBank/DDBJ databases">
        <title>Trinickia sp. 7GSK02, isolated from subtropical forest soil.</title>
        <authorList>
            <person name="Gao Z.-H."/>
            <person name="Qiu L.-H."/>
        </authorList>
    </citation>
    <scope>NUCLEOTIDE SEQUENCE [LARGE SCALE GENOMIC DNA]</scope>
    <source>
        <strain evidence="1 2">7GSK02</strain>
    </source>
</reference>
<organism evidence="1 2">
    <name type="scientific">Trinickia terrae</name>
    <dbReference type="NCBI Taxonomy" id="2571161"/>
    <lineage>
        <taxon>Bacteria</taxon>
        <taxon>Pseudomonadati</taxon>
        <taxon>Pseudomonadota</taxon>
        <taxon>Betaproteobacteria</taxon>
        <taxon>Burkholderiales</taxon>
        <taxon>Burkholderiaceae</taxon>
        <taxon>Trinickia</taxon>
    </lineage>
</organism>
<dbReference type="AlphaFoldDB" id="A0A4U1I288"/>
<proteinExistence type="predicted"/>
<dbReference type="RefSeq" id="WP_136896487.1">
    <property type="nucleotide sequence ID" value="NZ_SWJE01000009.1"/>
</dbReference>
<dbReference type="EMBL" id="SWJE01000009">
    <property type="protein sequence ID" value="TKC87278.1"/>
    <property type="molecule type" value="Genomic_DNA"/>
</dbReference>
<dbReference type="Pfam" id="PF13692">
    <property type="entry name" value="Glyco_trans_1_4"/>
    <property type="match status" value="1"/>
</dbReference>
<protein>
    <submittedName>
        <fullName evidence="1">Glycosyltransferase</fullName>
    </submittedName>
</protein>
<accession>A0A4U1I288</accession>
<dbReference type="Gene3D" id="3.40.50.2000">
    <property type="entry name" value="Glycogen Phosphorylase B"/>
    <property type="match status" value="2"/>
</dbReference>
<keyword evidence="2" id="KW-1185">Reference proteome</keyword>
<dbReference type="GO" id="GO:0016740">
    <property type="term" value="F:transferase activity"/>
    <property type="evidence" value="ECO:0007669"/>
    <property type="project" value="UniProtKB-KW"/>
</dbReference>
<comment type="caution">
    <text evidence="1">The sequence shown here is derived from an EMBL/GenBank/DDBJ whole genome shotgun (WGS) entry which is preliminary data.</text>
</comment>
<evidence type="ECO:0000313" key="2">
    <source>
        <dbReference type="Proteomes" id="UP000305539"/>
    </source>
</evidence>